<feature type="transmembrane region" description="Helical" evidence="6">
    <location>
        <begin position="212"/>
        <end position="230"/>
    </location>
</feature>
<dbReference type="OrthoDB" id="9763003at2"/>
<feature type="transmembrane region" description="Helical" evidence="6">
    <location>
        <begin position="103"/>
        <end position="126"/>
    </location>
</feature>
<accession>A0A6N8HEG4</accession>
<keyword evidence="2" id="KW-1003">Cell membrane</keyword>
<keyword evidence="5 6" id="KW-0472">Membrane</keyword>
<dbReference type="GO" id="GO:0005436">
    <property type="term" value="F:sodium:phosphate symporter activity"/>
    <property type="evidence" value="ECO:0007669"/>
    <property type="project" value="InterPro"/>
</dbReference>
<feature type="transmembrane region" description="Helical" evidence="6">
    <location>
        <begin position="138"/>
        <end position="158"/>
    </location>
</feature>
<dbReference type="NCBIfam" id="NF037997">
    <property type="entry name" value="Na_Pi_symport"/>
    <property type="match status" value="1"/>
</dbReference>
<comment type="subcellular location">
    <subcellularLocation>
        <location evidence="1">Cell membrane</location>
        <topology evidence="1">Multi-pass membrane protein</topology>
    </subcellularLocation>
</comment>
<dbReference type="RefSeq" id="WP_157482589.1">
    <property type="nucleotide sequence ID" value="NZ_WOWP01000024.1"/>
</dbReference>
<keyword evidence="3 6" id="KW-0812">Transmembrane</keyword>
<feature type="transmembrane region" description="Helical" evidence="6">
    <location>
        <begin position="178"/>
        <end position="200"/>
    </location>
</feature>
<dbReference type="Pfam" id="PF02690">
    <property type="entry name" value="Na_Pi_cotrans"/>
    <property type="match status" value="2"/>
</dbReference>
<dbReference type="GO" id="GO:0005886">
    <property type="term" value="C:plasma membrane"/>
    <property type="evidence" value="ECO:0007669"/>
    <property type="project" value="UniProtKB-SubCell"/>
</dbReference>
<dbReference type="PANTHER" id="PTHR10010:SF46">
    <property type="entry name" value="SODIUM-DEPENDENT PHOSPHATE TRANSPORT PROTEIN 2B"/>
    <property type="match status" value="1"/>
</dbReference>
<feature type="transmembrane region" description="Helical" evidence="6">
    <location>
        <begin position="280"/>
        <end position="301"/>
    </location>
</feature>
<evidence type="ECO:0000256" key="3">
    <source>
        <dbReference type="ARBA" id="ARBA00022692"/>
    </source>
</evidence>
<organism evidence="7 8">
    <name type="scientific">Flavobacterium rakeshii</name>
    <dbReference type="NCBI Taxonomy" id="1038845"/>
    <lineage>
        <taxon>Bacteria</taxon>
        <taxon>Pseudomonadati</taxon>
        <taxon>Bacteroidota</taxon>
        <taxon>Flavobacteriia</taxon>
        <taxon>Flavobacteriales</taxon>
        <taxon>Flavobacteriaceae</taxon>
        <taxon>Flavobacterium</taxon>
    </lineage>
</organism>
<dbReference type="AlphaFoldDB" id="A0A6N8HEG4"/>
<dbReference type="PANTHER" id="PTHR10010">
    <property type="entry name" value="SOLUTE CARRIER FAMILY 34 SODIUM PHOSPHATE , MEMBER 2-RELATED"/>
    <property type="match status" value="1"/>
</dbReference>
<proteinExistence type="predicted"/>
<reference evidence="7 8" key="1">
    <citation type="submission" date="2019-12" db="EMBL/GenBank/DDBJ databases">
        <authorList>
            <person name="Sun J.-Q."/>
        </authorList>
    </citation>
    <scope>NUCLEOTIDE SEQUENCE [LARGE SCALE GENOMIC DNA]</scope>
    <source>
        <strain evidence="7 8">JCM 17928</strain>
    </source>
</reference>
<dbReference type="InterPro" id="IPR003841">
    <property type="entry name" value="Na/Pi_transpt"/>
</dbReference>
<comment type="caution">
    <text evidence="7">The sequence shown here is derived from an EMBL/GenBank/DDBJ whole genome shotgun (WGS) entry which is preliminary data.</text>
</comment>
<protein>
    <recommendedName>
        <fullName evidence="9">Na/Pi cotransporter family protein</fullName>
    </recommendedName>
</protein>
<dbReference type="Proteomes" id="UP000433945">
    <property type="component" value="Unassembled WGS sequence"/>
</dbReference>
<feature type="transmembrane region" description="Helical" evidence="6">
    <location>
        <begin position="6"/>
        <end position="24"/>
    </location>
</feature>
<evidence type="ECO:0000256" key="2">
    <source>
        <dbReference type="ARBA" id="ARBA00022475"/>
    </source>
</evidence>
<evidence type="ECO:0000256" key="6">
    <source>
        <dbReference type="SAM" id="Phobius"/>
    </source>
</evidence>
<evidence type="ECO:0008006" key="9">
    <source>
        <dbReference type="Google" id="ProtNLM"/>
    </source>
</evidence>
<gene>
    <name evidence="7" type="ORF">GN157_07380</name>
</gene>
<evidence type="ECO:0000256" key="1">
    <source>
        <dbReference type="ARBA" id="ARBA00004651"/>
    </source>
</evidence>
<evidence type="ECO:0000256" key="5">
    <source>
        <dbReference type="ARBA" id="ARBA00023136"/>
    </source>
</evidence>
<dbReference type="GO" id="GO:0044341">
    <property type="term" value="P:sodium-dependent phosphate transport"/>
    <property type="evidence" value="ECO:0007669"/>
    <property type="project" value="InterPro"/>
</dbReference>
<dbReference type="EMBL" id="WOWP01000024">
    <property type="protein sequence ID" value="MUV03528.1"/>
    <property type="molecule type" value="Genomic_DNA"/>
</dbReference>
<sequence length="312" mass="33505">MEELNWLKILISIIAAIGLFTHSLEGFSDTLKSEADSKIKSLLTSLSHSKIKAFLLGFVATALIQSSSAVISIVVSFVDSGVLLFESSLPILLGSNLGTTVTAWLVSFQMEALGIILLALGFVMGYFPERIKLYSKPVFYMGLILFSLELISMNLTPIKDSPDLVNFLGYASNPFIGILYGILITAICQSSSVTVGLTIILCSQNILGLDSAIGIIVGSNIGTTTTAFIASLKLGKVAKQTALANLAFNAIGVVIYLPFYKLFENLILSISSNITYQAALAHLIFNLIIAIVLLPVCHQFASLFKPKGEMLP</sequence>
<evidence type="ECO:0000313" key="7">
    <source>
        <dbReference type="EMBL" id="MUV03528.1"/>
    </source>
</evidence>
<evidence type="ECO:0000313" key="8">
    <source>
        <dbReference type="Proteomes" id="UP000433945"/>
    </source>
</evidence>
<name>A0A6N8HEG4_9FLAO</name>
<evidence type="ECO:0000256" key="4">
    <source>
        <dbReference type="ARBA" id="ARBA00022989"/>
    </source>
</evidence>
<keyword evidence="4 6" id="KW-1133">Transmembrane helix</keyword>
<keyword evidence="8" id="KW-1185">Reference proteome</keyword>
<feature type="transmembrane region" description="Helical" evidence="6">
    <location>
        <begin position="242"/>
        <end position="259"/>
    </location>
</feature>
<feature type="transmembrane region" description="Helical" evidence="6">
    <location>
        <begin position="53"/>
        <end position="78"/>
    </location>
</feature>